<dbReference type="STRING" id="373672.SAMN05421785_10391"/>
<reference evidence="3 4" key="1">
    <citation type="submission" date="2017-01" db="EMBL/GenBank/DDBJ databases">
        <authorList>
            <person name="Mah S.A."/>
            <person name="Swanson W.J."/>
            <person name="Moy G.W."/>
            <person name="Vacquier V.D."/>
        </authorList>
    </citation>
    <scope>NUCLEOTIDE SEQUENCE [LARGE SCALE GENOMIC DNA]</scope>
    <source>
        <strain evidence="3 4">DSM 18014</strain>
    </source>
</reference>
<dbReference type="OrthoDB" id="9812495at2"/>
<evidence type="ECO:0000313" key="3">
    <source>
        <dbReference type="EMBL" id="SIS83388.1"/>
    </source>
</evidence>
<feature type="domain" description="HTH cro/C1-type" evidence="2">
    <location>
        <begin position="7"/>
        <end position="61"/>
    </location>
</feature>
<dbReference type="SUPFAM" id="SSF47413">
    <property type="entry name" value="lambda repressor-like DNA-binding domains"/>
    <property type="match status" value="1"/>
</dbReference>
<dbReference type="SMART" id="SM00530">
    <property type="entry name" value="HTH_XRE"/>
    <property type="match status" value="1"/>
</dbReference>
<dbReference type="Proteomes" id="UP000185781">
    <property type="component" value="Unassembled WGS sequence"/>
</dbReference>
<dbReference type="Gene3D" id="1.10.260.40">
    <property type="entry name" value="lambda repressor-like DNA-binding domains"/>
    <property type="match status" value="1"/>
</dbReference>
<accession>A0A1N7MBF5</accession>
<organism evidence="3 4">
    <name type="scientific">Chryseobacterium gambrini</name>
    <dbReference type="NCBI Taxonomy" id="373672"/>
    <lineage>
        <taxon>Bacteria</taxon>
        <taxon>Pseudomonadati</taxon>
        <taxon>Bacteroidota</taxon>
        <taxon>Flavobacteriia</taxon>
        <taxon>Flavobacteriales</taxon>
        <taxon>Weeksellaceae</taxon>
        <taxon>Chryseobacterium group</taxon>
        <taxon>Chryseobacterium</taxon>
    </lineage>
</organism>
<evidence type="ECO:0000313" key="4">
    <source>
        <dbReference type="Proteomes" id="UP000185781"/>
    </source>
</evidence>
<dbReference type="RefSeq" id="WP_076391113.1">
    <property type="nucleotide sequence ID" value="NZ_FTOV01000003.1"/>
</dbReference>
<sequence>MGVGTNLKRLRSKTKFSQQEIADMLGLDRNTYTNWENEITDIKSQYIPKLAEIFQVKIQDLFEDGQKSTVSNSQDNFEMHDNSIGQKDFQQGIIINITDSEAARVISSQLEELIKILKR</sequence>
<evidence type="ECO:0000256" key="1">
    <source>
        <dbReference type="ARBA" id="ARBA00023125"/>
    </source>
</evidence>
<protein>
    <submittedName>
        <fullName evidence="3">DNA-binding transcriptional regulator, XRE-family HTH domain</fullName>
    </submittedName>
</protein>
<dbReference type="PANTHER" id="PTHR46558:SF11">
    <property type="entry name" value="HTH-TYPE TRANSCRIPTIONAL REGULATOR XRE"/>
    <property type="match status" value="1"/>
</dbReference>
<gene>
    <name evidence="3" type="ORF">SAMN05421785_10391</name>
</gene>
<dbReference type="PROSITE" id="PS50943">
    <property type="entry name" value="HTH_CROC1"/>
    <property type="match status" value="1"/>
</dbReference>
<proteinExistence type="predicted"/>
<dbReference type="InterPro" id="IPR001387">
    <property type="entry name" value="Cro/C1-type_HTH"/>
</dbReference>
<dbReference type="InterPro" id="IPR010982">
    <property type="entry name" value="Lambda_DNA-bd_dom_sf"/>
</dbReference>
<dbReference type="EMBL" id="FTOV01000003">
    <property type="protein sequence ID" value="SIS83388.1"/>
    <property type="molecule type" value="Genomic_DNA"/>
</dbReference>
<dbReference type="PANTHER" id="PTHR46558">
    <property type="entry name" value="TRACRIPTIONAL REGULATORY PROTEIN-RELATED-RELATED"/>
    <property type="match status" value="1"/>
</dbReference>
<evidence type="ECO:0000259" key="2">
    <source>
        <dbReference type="PROSITE" id="PS50943"/>
    </source>
</evidence>
<name>A0A1N7MBF5_9FLAO</name>
<dbReference type="Pfam" id="PF12844">
    <property type="entry name" value="HTH_19"/>
    <property type="match status" value="1"/>
</dbReference>
<dbReference type="GO" id="GO:0003677">
    <property type="term" value="F:DNA binding"/>
    <property type="evidence" value="ECO:0007669"/>
    <property type="project" value="UniProtKB-KW"/>
</dbReference>
<dbReference type="CDD" id="cd00093">
    <property type="entry name" value="HTH_XRE"/>
    <property type="match status" value="1"/>
</dbReference>
<keyword evidence="1 3" id="KW-0238">DNA-binding</keyword>
<dbReference type="AlphaFoldDB" id="A0A1N7MBF5"/>